<gene>
    <name evidence="3" type="ORF">DCS_03581</name>
</gene>
<feature type="chain" id="PRO_5012881696" description="Cell wall galactomannoprotein" evidence="2">
    <location>
        <begin position="16"/>
        <end position="578"/>
    </location>
</feature>
<evidence type="ECO:0000256" key="2">
    <source>
        <dbReference type="SAM" id="SignalP"/>
    </source>
</evidence>
<sequence length="578" mass="61959">MKFSIAVLSAAMASASVIHGRSAATDVVDGIHNTIYAFKKEIDGFVSIDDLDAIFQNFAGDISAGAKKLAGLAVDVSDQMSLVQLSKLYPAIGTTIQFAIEGNKVIKCRKVHKSLDKTKDVFSQLSDVIHDKVAEETREDVASHAAQMDKILNGILNDCADPRRKTVPALCSRSCRLGAAPTCRGPWLTSTDPSHPCFPRKSPVLSTHASPTCDALEAFCPCMTKGLPMAWECRVKAPGQCANRATEYPRLAPSSLSSAELASRHRAKAAADATRPNDPRSSNRSPCVGCSVQVPFKGNGRMPCPTIGLLRVFAVGHDNPAHGAAAEHLRRIDTPGFGALVDVLAARLSPHAHGTVLVRRSHGRAYVPALRTNNRPSKHPASRRAKAKDPIQDSHAIPPATLSSSVMRLNVALLFAAVASASVVHRRSTTTDTVNDIHNAIGVVGTHIDKDALSNHDLVEIFKNFLDDVAASTAKLSQLTAVDADDQKSLLKLAEYFEAIGTRFKIALEDRRNDIEKANACYTVTLSLEHTQTAFSALGAAIIGKVPAESHELIKSQIADFTGILDRILDGCHDVGYE</sequence>
<dbReference type="Proteomes" id="UP000076580">
    <property type="component" value="Chromosome 02"/>
</dbReference>
<evidence type="ECO:0000313" key="4">
    <source>
        <dbReference type="Proteomes" id="UP000076580"/>
    </source>
</evidence>
<dbReference type="RefSeq" id="XP_040655932.1">
    <property type="nucleotide sequence ID" value="XM_040800899.1"/>
</dbReference>
<name>A0A151GHM4_DRECN</name>
<dbReference type="EMBL" id="LAYC01000002">
    <property type="protein sequence ID" value="KYK56580.1"/>
    <property type="molecule type" value="Genomic_DNA"/>
</dbReference>
<reference evidence="3 4" key="1">
    <citation type="journal article" date="2016" name="Sci. Rep.">
        <title>Insights into Adaptations to a Near-Obligate Nematode Endoparasitic Lifestyle from the Finished Genome of Drechmeria coniospora.</title>
        <authorList>
            <person name="Zhang L."/>
            <person name="Zhou Z."/>
            <person name="Guo Q."/>
            <person name="Fokkens L."/>
            <person name="Miskei M."/>
            <person name="Pocsi I."/>
            <person name="Zhang W."/>
            <person name="Chen M."/>
            <person name="Wang L."/>
            <person name="Sun Y."/>
            <person name="Donzelli B.G."/>
            <person name="Gibson D.M."/>
            <person name="Nelson D.R."/>
            <person name="Luo J.G."/>
            <person name="Rep M."/>
            <person name="Liu H."/>
            <person name="Yang S."/>
            <person name="Wang J."/>
            <person name="Krasnoff S.B."/>
            <person name="Xu Y."/>
            <person name="Molnar I."/>
            <person name="Lin M."/>
        </authorList>
    </citation>
    <scope>NUCLEOTIDE SEQUENCE [LARGE SCALE GENOMIC DNA]</scope>
    <source>
        <strain evidence="3 4">ARSEF 6962</strain>
    </source>
</reference>
<dbReference type="InParanoid" id="A0A151GHM4"/>
<dbReference type="GeneID" id="63716224"/>
<evidence type="ECO:0000256" key="1">
    <source>
        <dbReference type="SAM" id="MobiDB-lite"/>
    </source>
</evidence>
<feature type="region of interest" description="Disordered" evidence="1">
    <location>
        <begin position="370"/>
        <end position="396"/>
    </location>
</feature>
<feature type="region of interest" description="Disordered" evidence="1">
    <location>
        <begin position="253"/>
        <end position="286"/>
    </location>
</feature>
<organism evidence="3 4">
    <name type="scientific">Drechmeria coniospora</name>
    <name type="common">Nematophagous fungus</name>
    <name type="synonym">Meria coniospora</name>
    <dbReference type="NCBI Taxonomy" id="98403"/>
    <lineage>
        <taxon>Eukaryota</taxon>
        <taxon>Fungi</taxon>
        <taxon>Dikarya</taxon>
        <taxon>Ascomycota</taxon>
        <taxon>Pezizomycotina</taxon>
        <taxon>Sordariomycetes</taxon>
        <taxon>Hypocreomycetidae</taxon>
        <taxon>Hypocreales</taxon>
        <taxon>Ophiocordycipitaceae</taxon>
        <taxon>Drechmeria</taxon>
    </lineage>
</organism>
<keyword evidence="4" id="KW-1185">Reference proteome</keyword>
<accession>A0A151GHM4</accession>
<dbReference type="AlphaFoldDB" id="A0A151GHM4"/>
<comment type="caution">
    <text evidence="3">The sequence shown here is derived from an EMBL/GenBank/DDBJ whole genome shotgun (WGS) entry which is preliminary data.</text>
</comment>
<proteinExistence type="predicted"/>
<dbReference type="Gene3D" id="1.20.1280.140">
    <property type="match status" value="1"/>
</dbReference>
<evidence type="ECO:0008006" key="5">
    <source>
        <dbReference type="Google" id="ProtNLM"/>
    </source>
</evidence>
<protein>
    <recommendedName>
        <fullName evidence="5">Cell wall galactomannoprotein</fullName>
    </recommendedName>
</protein>
<evidence type="ECO:0000313" key="3">
    <source>
        <dbReference type="EMBL" id="KYK56580.1"/>
    </source>
</evidence>
<keyword evidence="2" id="KW-0732">Signal</keyword>
<feature type="signal peptide" evidence="2">
    <location>
        <begin position="1"/>
        <end position="15"/>
    </location>
</feature>
<feature type="compositionally biased region" description="Basic residues" evidence="1">
    <location>
        <begin position="376"/>
        <end position="386"/>
    </location>
</feature>